<dbReference type="EMBL" id="BPVZ01000117">
    <property type="protein sequence ID" value="GKV36646.1"/>
    <property type="molecule type" value="Genomic_DNA"/>
</dbReference>
<dbReference type="Proteomes" id="UP001054252">
    <property type="component" value="Unassembled WGS sequence"/>
</dbReference>
<proteinExistence type="predicted"/>
<gene>
    <name evidence="1" type="ORF">SLEP1_g44753</name>
</gene>
<accession>A0AAV5LH76</accession>
<dbReference type="AlphaFoldDB" id="A0AAV5LH76"/>
<keyword evidence="2" id="KW-1185">Reference proteome</keyword>
<sequence length="60" mass="6770">MEDNDQMPQDLGLMPKRGWKKAALDIDLNALVDYNIDSENILVDCRIDLETASMDCVVLT</sequence>
<name>A0AAV5LH76_9ROSI</name>
<evidence type="ECO:0000313" key="2">
    <source>
        <dbReference type="Proteomes" id="UP001054252"/>
    </source>
</evidence>
<protein>
    <submittedName>
        <fullName evidence="1">Uncharacterized protein</fullName>
    </submittedName>
</protein>
<organism evidence="1 2">
    <name type="scientific">Rubroshorea leprosula</name>
    <dbReference type="NCBI Taxonomy" id="152421"/>
    <lineage>
        <taxon>Eukaryota</taxon>
        <taxon>Viridiplantae</taxon>
        <taxon>Streptophyta</taxon>
        <taxon>Embryophyta</taxon>
        <taxon>Tracheophyta</taxon>
        <taxon>Spermatophyta</taxon>
        <taxon>Magnoliopsida</taxon>
        <taxon>eudicotyledons</taxon>
        <taxon>Gunneridae</taxon>
        <taxon>Pentapetalae</taxon>
        <taxon>rosids</taxon>
        <taxon>malvids</taxon>
        <taxon>Malvales</taxon>
        <taxon>Dipterocarpaceae</taxon>
        <taxon>Rubroshorea</taxon>
    </lineage>
</organism>
<reference evidence="1 2" key="1">
    <citation type="journal article" date="2021" name="Commun. Biol.">
        <title>The genome of Shorea leprosula (Dipterocarpaceae) highlights the ecological relevance of drought in aseasonal tropical rainforests.</title>
        <authorList>
            <person name="Ng K.K.S."/>
            <person name="Kobayashi M.J."/>
            <person name="Fawcett J.A."/>
            <person name="Hatakeyama M."/>
            <person name="Paape T."/>
            <person name="Ng C.H."/>
            <person name="Ang C.C."/>
            <person name="Tnah L.H."/>
            <person name="Lee C.T."/>
            <person name="Nishiyama T."/>
            <person name="Sese J."/>
            <person name="O'Brien M.J."/>
            <person name="Copetti D."/>
            <person name="Mohd Noor M.I."/>
            <person name="Ong R.C."/>
            <person name="Putra M."/>
            <person name="Sireger I.Z."/>
            <person name="Indrioko S."/>
            <person name="Kosugi Y."/>
            <person name="Izuno A."/>
            <person name="Isagi Y."/>
            <person name="Lee S.L."/>
            <person name="Shimizu K.K."/>
        </authorList>
    </citation>
    <scope>NUCLEOTIDE SEQUENCE [LARGE SCALE GENOMIC DNA]</scope>
    <source>
        <strain evidence="1">214</strain>
    </source>
</reference>
<comment type="caution">
    <text evidence="1">The sequence shown here is derived from an EMBL/GenBank/DDBJ whole genome shotgun (WGS) entry which is preliminary data.</text>
</comment>
<evidence type="ECO:0000313" key="1">
    <source>
        <dbReference type="EMBL" id="GKV36646.1"/>
    </source>
</evidence>